<dbReference type="InterPro" id="IPR011063">
    <property type="entry name" value="TilS/TtcA_N"/>
</dbReference>
<dbReference type="SUPFAM" id="SSF82829">
    <property type="entry name" value="MesJ substrate recognition domain-like"/>
    <property type="match status" value="1"/>
</dbReference>
<dbReference type="InterPro" id="IPR012795">
    <property type="entry name" value="tRNA_Ile_lys_synt_N"/>
</dbReference>
<keyword evidence="5 8" id="KW-0547">Nucleotide-binding</keyword>
<organism evidence="10 11">
    <name type="scientific">Photobacterium angustum</name>
    <dbReference type="NCBI Taxonomy" id="661"/>
    <lineage>
        <taxon>Bacteria</taxon>
        <taxon>Pseudomonadati</taxon>
        <taxon>Pseudomonadota</taxon>
        <taxon>Gammaproteobacteria</taxon>
        <taxon>Vibrionales</taxon>
        <taxon>Vibrionaceae</taxon>
        <taxon>Photobacterium</taxon>
    </lineage>
</organism>
<evidence type="ECO:0000313" key="10">
    <source>
        <dbReference type="EMBL" id="PSX04841.1"/>
    </source>
</evidence>
<comment type="domain">
    <text evidence="8">The N-terminal region contains the highly conserved SGGXDS motif, predicted to be a P-loop motif involved in ATP binding.</text>
</comment>
<evidence type="ECO:0000256" key="7">
    <source>
        <dbReference type="ARBA" id="ARBA00048539"/>
    </source>
</evidence>
<accession>A0A855SAL2</accession>
<dbReference type="InterPro" id="IPR012796">
    <property type="entry name" value="Lysidine-tRNA-synth_C"/>
</dbReference>
<keyword evidence="3 8" id="KW-0436">Ligase</keyword>
<sequence length="438" mass="49650">MLKDIMLYSAFCRQLLTHLPASKRFVLAFSGGLDSRVLLDLMARFITQNPEYSCHAVYVHHGLSTNADIWADKCVVWAKSAGISCDVERVKVLTGNRISLEQAAREARYNILAQHVNMGDMLLTAQHSDDQIETFLLALKRGSGPAGLAAMPMILPFAKGTHLRPLLNITRADIEQYGLEHKLSWVEDESNQDERYDRNFIRHQITPRLVERWPSIHKSVARSSALCGEQEALLAELLATQLAQAIQPDGSLLLASNVTQRVGMALIRQWLKKQSVLMPSLAQLEQIWFNVVQAKEDANPKLCWANVEVRRYQKKLYLLLQWDDISQWQNNLDLDSPCLLPQNLGTLVLNQEGAYPLLRQPESDEIITVRFHYQGDAIKPVGRCGSRKLKKLYQEYNVPSWLRSRTPLIFYGDKLAAVVGYFVVSEFSGHDITIDLNS</sequence>
<evidence type="ECO:0000256" key="2">
    <source>
        <dbReference type="ARBA" id="ARBA00022490"/>
    </source>
</evidence>
<comment type="catalytic activity">
    <reaction evidence="7 8">
        <text>cytidine(34) in tRNA(Ile2) + L-lysine + ATP = lysidine(34) in tRNA(Ile2) + AMP + diphosphate + H(+)</text>
        <dbReference type="Rhea" id="RHEA:43744"/>
        <dbReference type="Rhea" id="RHEA-COMP:10625"/>
        <dbReference type="Rhea" id="RHEA-COMP:10670"/>
        <dbReference type="ChEBI" id="CHEBI:15378"/>
        <dbReference type="ChEBI" id="CHEBI:30616"/>
        <dbReference type="ChEBI" id="CHEBI:32551"/>
        <dbReference type="ChEBI" id="CHEBI:33019"/>
        <dbReference type="ChEBI" id="CHEBI:82748"/>
        <dbReference type="ChEBI" id="CHEBI:83665"/>
        <dbReference type="ChEBI" id="CHEBI:456215"/>
        <dbReference type="EC" id="6.3.4.19"/>
    </reaction>
</comment>
<comment type="function">
    <text evidence="8">Ligates lysine onto the cytidine present at position 34 of the AUA codon-specific tRNA(Ile) that contains the anticodon CAU, in an ATP-dependent manner. Cytidine is converted to lysidine, thus changing the amino acid specificity of the tRNA from methionine to isoleucine.</text>
</comment>
<dbReference type="SMART" id="SM00977">
    <property type="entry name" value="TilS_C"/>
    <property type="match status" value="1"/>
</dbReference>
<dbReference type="Pfam" id="PF09179">
    <property type="entry name" value="TilS"/>
    <property type="match status" value="1"/>
</dbReference>
<evidence type="ECO:0000259" key="9">
    <source>
        <dbReference type="SMART" id="SM00977"/>
    </source>
</evidence>
<evidence type="ECO:0000256" key="4">
    <source>
        <dbReference type="ARBA" id="ARBA00022694"/>
    </source>
</evidence>
<dbReference type="GO" id="GO:0005737">
    <property type="term" value="C:cytoplasm"/>
    <property type="evidence" value="ECO:0007669"/>
    <property type="project" value="UniProtKB-SubCell"/>
</dbReference>
<keyword evidence="6 8" id="KW-0067">ATP-binding</keyword>
<evidence type="ECO:0000256" key="8">
    <source>
        <dbReference type="HAMAP-Rule" id="MF_01161"/>
    </source>
</evidence>
<evidence type="ECO:0000256" key="5">
    <source>
        <dbReference type="ARBA" id="ARBA00022741"/>
    </source>
</evidence>
<dbReference type="Pfam" id="PF11734">
    <property type="entry name" value="TilS_C"/>
    <property type="match status" value="1"/>
</dbReference>
<dbReference type="PANTHER" id="PTHR43033">
    <property type="entry name" value="TRNA(ILE)-LYSIDINE SYNTHASE-RELATED"/>
    <property type="match status" value="1"/>
</dbReference>
<dbReference type="Gene3D" id="3.40.50.620">
    <property type="entry name" value="HUPs"/>
    <property type="match status" value="1"/>
</dbReference>
<reference evidence="10 11" key="1">
    <citation type="submission" date="2018-01" db="EMBL/GenBank/DDBJ databases">
        <title>Whole genome sequencing of Histamine producing bacteria.</title>
        <authorList>
            <person name="Butler K."/>
        </authorList>
    </citation>
    <scope>NUCLEOTIDE SEQUENCE [LARGE SCALE GENOMIC DNA]</scope>
    <source>
        <strain evidence="10 11">A2-1</strain>
    </source>
</reference>
<name>A0A855SAL2_PHOAN</name>
<comment type="similarity">
    <text evidence="8">Belongs to the tRNA(Ile)-lysidine synthase family.</text>
</comment>
<dbReference type="GeneID" id="61231448"/>
<dbReference type="HAMAP" id="MF_01161">
    <property type="entry name" value="tRNA_Ile_lys_synt"/>
    <property type="match status" value="1"/>
</dbReference>
<feature type="binding site" evidence="8">
    <location>
        <begin position="30"/>
        <end position="35"/>
    </location>
    <ligand>
        <name>ATP</name>
        <dbReference type="ChEBI" id="CHEBI:30616"/>
    </ligand>
</feature>
<proteinExistence type="inferred from homology"/>
<feature type="domain" description="Lysidine-tRNA(Ile) synthetase C-terminal" evidence="9">
    <location>
        <begin position="367"/>
        <end position="434"/>
    </location>
</feature>
<keyword evidence="4 8" id="KW-0819">tRNA processing</keyword>
<gene>
    <name evidence="8 10" type="primary">tilS</name>
    <name evidence="10" type="ORF">C0W41_19440</name>
</gene>
<dbReference type="InterPro" id="IPR015262">
    <property type="entry name" value="tRNA_Ile_lys_synt_subst-bd"/>
</dbReference>
<keyword evidence="2 8" id="KW-0963">Cytoplasm</keyword>
<comment type="subcellular location">
    <subcellularLocation>
        <location evidence="1 8">Cytoplasm</location>
    </subcellularLocation>
</comment>
<dbReference type="EC" id="6.3.4.19" evidence="8"/>
<dbReference type="Pfam" id="PF01171">
    <property type="entry name" value="ATP_bind_3"/>
    <property type="match status" value="1"/>
</dbReference>
<dbReference type="SUPFAM" id="SSF56037">
    <property type="entry name" value="PheT/TilS domain"/>
    <property type="match status" value="1"/>
</dbReference>
<dbReference type="Gene3D" id="1.20.59.20">
    <property type="match status" value="1"/>
</dbReference>
<dbReference type="EMBL" id="PYOY01000015">
    <property type="protein sequence ID" value="PSX04841.1"/>
    <property type="molecule type" value="Genomic_DNA"/>
</dbReference>
<dbReference type="PANTHER" id="PTHR43033:SF1">
    <property type="entry name" value="TRNA(ILE)-LYSIDINE SYNTHASE-RELATED"/>
    <property type="match status" value="1"/>
</dbReference>
<evidence type="ECO:0000313" key="11">
    <source>
        <dbReference type="Proteomes" id="UP000241440"/>
    </source>
</evidence>
<dbReference type="CDD" id="cd01992">
    <property type="entry name" value="TilS_N"/>
    <property type="match status" value="1"/>
</dbReference>
<evidence type="ECO:0000256" key="3">
    <source>
        <dbReference type="ARBA" id="ARBA00022598"/>
    </source>
</evidence>
<evidence type="ECO:0000256" key="1">
    <source>
        <dbReference type="ARBA" id="ARBA00004496"/>
    </source>
</evidence>
<protein>
    <recommendedName>
        <fullName evidence="8">tRNA(Ile)-lysidine synthase</fullName>
        <ecNumber evidence="8">6.3.4.19</ecNumber>
    </recommendedName>
    <alternativeName>
        <fullName evidence="8">tRNA(Ile)-2-lysyl-cytidine synthase</fullName>
    </alternativeName>
    <alternativeName>
        <fullName evidence="8">tRNA(Ile)-lysidine synthetase</fullName>
    </alternativeName>
</protein>
<comment type="caution">
    <text evidence="10">The sequence shown here is derived from an EMBL/GenBank/DDBJ whole genome shotgun (WGS) entry which is preliminary data.</text>
</comment>
<dbReference type="GO" id="GO:0005524">
    <property type="term" value="F:ATP binding"/>
    <property type="evidence" value="ECO:0007669"/>
    <property type="project" value="UniProtKB-UniRule"/>
</dbReference>
<dbReference type="Proteomes" id="UP000241440">
    <property type="component" value="Unassembled WGS sequence"/>
</dbReference>
<dbReference type="InterPro" id="IPR014729">
    <property type="entry name" value="Rossmann-like_a/b/a_fold"/>
</dbReference>
<dbReference type="GO" id="GO:0006400">
    <property type="term" value="P:tRNA modification"/>
    <property type="evidence" value="ECO:0007669"/>
    <property type="project" value="UniProtKB-UniRule"/>
</dbReference>
<dbReference type="NCBIfam" id="TIGR02433">
    <property type="entry name" value="lysidine_TilS_C"/>
    <property type="match status" value="1"/>
</dbReference>
<dbReference type="RefSeq" id="WP_080890445.1">
    <property type="nucleotide sequence ID" value="NZ_JZSV01000028.1"/>
</dbReference>
<dbReference type="GO" id="GO:0032267">
    <property type="term" value="F:tRNA(Ile)-lysidine synthase activity"/>
    <property type="evidence" value="ECO:0007669"/>
    <property type="project" value="UniProtKB-EC"/>
</dbReference>
<dbReference type="SUPFAM" id="SSF52402">
    <property type="entry name" value="Adenine nucleotide alpha hydrolases-like"/>
    <property type="match status" value="1"/>
</dbReference>
<dbReference type="AlphaFoldDB" id="A0A855SAL2"/>
<evidence type="ECO:0000256" key="6">
    <source>
        <dbReference type="ARBA" id="ARBA00022840"/>
    </source>
</evidence>
<dbReference type="InterPro" id="IPR012094">
    <property type="entry name" value="tRNA_Ile_lys_synt"/>
</dbReference>
<dbReference type="NCBIfam" id="TIGR02432">
    <property type="entry name" value="lysidine_TilS_N"/>
    <property type="match status" value="1"/>
</dbReference>